<dbReference type="HOGENOM" id="CLU_049426_0_0_11"/>
<gene>
    <name evidence="2" type="primary">lppL1</name>
    <name evidence="2" type="ordered locus">jk0958</name>
</gene>
<accession>Q4JVN5</accession>
<dbReference type="Proteomes" id="UP000000545">
    <property type="component" value="Chromosome"/>
</dbReference>
<dbReference type="KEGG" id="cjk:jk0958"/>
<sequence>MAGLVALELVNVHVNRFSRTLCVTATAALALGALTACGSDDPVDNAPVAGEPAQPQDSPDSSSGLGEQIKLDAPTLGAARIGLSADENAPGANQVAILTKGKVHFIDATSPKDEPRQVDVDDSCDSISTTATGVAVACQDKAIELGPDGKEIRSLDVDGKVTTVTFLDNGKAVLGKAGEDKARFYDKDGNETGDAIVSRSLDEAVLVKPHGRGQRVALIDRGQTSINDVDVDDGSLNASLRIGQGVGQVATGRGDDGVLVASDARQNQMLIYTMNDVVRLHQAIPTKASPWGVAWDAKRQLAWVGSTEENKITSFRIDSGAPMKVAEIEAPSKVREVMDVASGALVLVTEDGKVNVYSAQSVDDAVKDKQTTPDEEYPVKKG</sequence>
<dbReference type="STRING" id="306537.jk0958"/>
<feature type="region of interest" description="Disordered" evidence="1">
    <location>
        <begin position="43"/>
        <end position="68"/>
    </location>
</feature>
<name>Q4JVN5_CORJK</name>
<dbReference type="Gene3D" id="2.130.10.10">
    <property type="entry name" value="YVTN repeat-like/Quinoprotein amine dehydrogenase"/>
    <property type="match status" value="1"/>
</dbReference>
<keyword evidence="3" id="KW-1185">Reference proteome</keyword>
<dbReference type="AlphaFoldDB" id="Q4JVN5"/>
<organism evidence="2 3">
    <name type="scientific">Corynebacterium jeikeium (strain K411)</name>
    <dbReference type="NCBI Taxonomy" id="306537"/>
    <lineage>
        <taxon>Bacteria</taxon>
        <taxon>Bacillati</taxon>
        <taxon>Actinomycetota</taxon>
        <taxon>Actinomycetes</taxon>
        <taxon>Mycobacteriales</taxon>
        <taxon>Corynebacteriaceae</taxon>
        <taxon>Corynebacterium</taxon>
    </lineage>
</organism>
<dbReference type="PATRIC" id="fig|306537.10.peg.969"/>
<evidence type="ECO:0000256" key="1">
    <source>
        <dbReference type="SAM" id="MobiDB-lite"/>
    </source>
</evidence>
<reference evidence="2 3" key="1">
    <citation type="journal article" date="2005" name="J. Bacteriol.">
        <title>Complete genome sequence and analysis of the multiresistant nosocomial pathogen Corynebacterium jeikeium K411, a lipid-requiring bacterium of the human skin flora.</title>
        <authorList>
            <person name="Tauch A."/>
            <person name="Kaiser O."/>
            <person name="Hain T."/>
            <person name="Goesmann A."/>
            <person name="Weisshaar B."/>
            <person name="Albersmeier A."/>
            <person name="Bekel T."/>
            <person name="Bischoff N."/>
            <person name="Brune I."/>
            <person name="Chakraborty T."/>
            <person name="Kalinowski J."/>
            <person name="Meyer F."/>
            <person name="Rupp O."/>
            <person name="Schneiker S."/>
            <person name="Viehoever P."/>
            <person name="Puehler A."/>
        </authorList>
    </citation>
    <scope>NUCLEOTIDE SEQUENCE [LARGE SCALE GENOMIC DNA]</scope>
    <source>
        <strain evidence="2 3">K411</strain>
    </source>
</reference>
<proteinExistence type="predicted"/>
<evidence type="ECO:0000313" key="3">
    <source>
        <dbReference type="Proteomes" id="UP000000545"/>
    </source>
</evidence>
<protein>
    <submittedName>
        <fullName evidence="2">Prolipoprotein LppL</fullName>
    </submittedName>
</protein>
<dbReference type="EMBL" id="CR931997">
    <property type="protein sequence ID" value="CAI37122.1"/>
    <property type="molecule type" value="Genomic_DNA"/>
</dbReference>
<dbReference type="SUPFAM" id="SSF63829">
    <property type="entry name" value="Calcium-dependent phosphotriesterase"/>
    <property type="match status" value="1"/>
</dbReference>
<feature type="compositionally biased region" description="Low complexity" evidence="1">
    <location>
        <begin position="54"/>
        <end position="63"/>
    </location>
</feature>
<evidence type="ECO:0000313" key="2">
    <source>
        <dbReference type="EMBL" id="CAI37122.1"/>
    </source>
</evidence>
<keyword evidence="2" id="KW-0449">Lipoprotein</keyword>
<dbReference type="InterPro" id="IPR015943">
    <property type="entry name" value="WD40/YVTN_repeat-like_dom_sf"/>
</dbReference>
<dbReference type="eggNOG" id="COG3386">
    <property type="taxonomic scope" value="Bacteria"/>
</dbReference>